<dbReference type="SUPFAM" id="SSF51338">
    <property type="entry name" value="Composite domain of metallo-dependent hydrolases"/>
    <property type="match status" value="1"/>
</dbReference>
<accession>A0ABU8J591</accession>
<evidence type="ECO:0000313" key="1">
    <source>
        <dbReference type="EMBL" id="MEI6002899.1"/>
    </source>
</evidence>
<keyword evidence="2" id="KW-1185">Reference proteome</keyword>
<gene>
    <name evidence="1" type="ORF">H3V53_39200</name>
</gene>
<evidence type="ECO:0000313" key="2">
    <source>
        <dbReference type="Proteomes" id="UP001386437"/>
    </source>
</evidence>
<dbReference type="InterPro" id="IPR011059">
    <property type="entry name" value="Metal-dep_hydrolase_composite"/>
</dbReference>
<dbReference type="Proteomes" id="UP001386437">
    <property type="component" value="Unassembled WGS sequence"/>
</dbReference>
<name>A0ABU8J591_9BURK</name>
<comment type="caution">
    <text evidence="1">The sequence shown here is derived from an EMBL/GenBank/DDBJ whole genome shotgun (WGS) entry which is preliminary data.</text>
</comment>
<protein>
    <submittedName>
        <fullName evidence="1">Formimidoylglutamate deiminase</fullName>
    </submittedName>
</protein>
<dbReference type="Gene3D" id="3.20.20.140">
    <property type="entry name" value="Metal-dependent hydrolases"/>
    <property type="match status" value="1"/>
</dbReference>
<organism evidence="1 2">
    <name type="scientific">Paraburkholderia bengalensis</name>
    <dbReference type="NCBI Taxonomy" id="2747562"/>
    <lineage>
        <taxon>Bacteria</taxon>
        <taxon>Pseudomonadati</taxon>
        <taxon>Pseudomonadota</taxon>
        <taxon>Betaproteobacteria</taxon>
        <taxon>Burkholderiales</taxon>
        <taxon>Burkholderiaceae</taxon>
        <taxon>Paraburkholderia</taxon>
    </lineage>
</organism>
<reference evidence="1 2" key="1">
    <citation type="journal article" date="2022" name="Arch. Microbiol.">
        <title>Paraburkholderia bengalensis sp. nov. isolated from roots of Oryza sativa, IR64.</title>
        <authorList>
            <person name="Nag P."/>
            <person name="Mondal N."/>
            <person name="Sarkar J."/>
            <person name="Das S."/>
        </authorList>
    </citation>
    <scope>NUCLEOTIDE SEQUENCE [LARGE SCALE GENOMIC DNA]</scope>
    <source>
        <strain evidence="1 2">IR64_4_BI</strain>
    </source>
</reference>
<proteinExistence type="predicted"/>
<dbReference type="EMBL" id="JACFYJ010000141">
    <property type="protein sequence ID" value="MEI6002899.1"/>
    <property type="molecule type" value="Genomic_DNA"/>
</dbReference>
<dbReference type="Gene3D" id="2.30.40.10">
    <property type="entry name" value="Urease, subunit C, domain 1"/>
    <property type="match status" value="1"/>
</dbReference>
<feature type="non-terminal residue" evidence="1">
    <location>
        <position position="1"/>
    </location>
</feature>
<sequence>ASLGGGALATGRAVGALRQGARADFIVLDADHTSIAEHASEAWLSGIVFCEHGNTPIRDVYAGGAKVVDNGRHRDEDTAYAQYRAALAELLK</sequence>